<dbReference type="GeneID" id="70183346"/>
<organism evidence="9 10">
    <name type="scientific">Microdochium trichocladiopsis</name>
    <dbReference type="NCBI Taxonomy" id="1682393"/>
    <lineage>
        <taxon>Eukaryota</taxon>
        <taxon>Fungi</taxon>
        <taxon>Dikarya</taxon>
        <taxon>Ascomycota</taxon>
        <taxon>Pezizomycotina</taxon>
        <taxon>Sordariomycetes</taxon>
        <taxon>Xylariomycetidae</taxon>
        <taxon>Xylariales</taxon>
        <taxon>Microdochiaceae</taxon>
        <taxon>Microdochium</taxon>
    </lineage>
</organism>
<sequence>MLHPTAATLLSGAVFGSGLTLSGVASPRIMKDQFALHDFHMLATFLTASAASTLIIATHNYATTDPKKNISARPPKALGWLGSFKYDGNIIGGAMVGLGMSMTGACPGTILVQAVAGSGKGRGLAASAFLAGAVWARWGPSVVTAPRIQAEDSPPATVMTTTGWSVSTVILWYELAIAAAIASILALKLHGHSAVMHPVVGGMLIGLGQLASVTLSRSSVGVSSVYPDCGSMLCNLYRTEKDQEKRTLLALPNSLVFACGLMAGSWLALRMFPAARIAMTATAMPGTEPSLLTTVVGGFVLVFGARLAGGCTSGHGISGMATMGLSSFVTVFSMFGTALLSSYFMSW</sequence>
<dbReference type="AlphaFoldDB" id="A0A9P8Y6G1"/>
<dbReference type="EMBL" id="JAGTJQ010000005">
    <property type="protein sequence ID" value="KAH7030563.1"/>
    <property type="molecule type" value="Genomic_DNA"/>
</dbReference>
<comment type="subcellular location">
    <subcellularLocation>
        <location evidence="1">Cell inner membrane</location>
        <topology evidence="1">Multi-pass membrane protein</topology>
    </subcellularLocation>
</comment>
<keyword evidence="2" id="KW-0813">Transport</keyword>
<keyword evidence="5 8" id="KW-0812">Transmembrane</keyword>
<keyword evidence="10" id="KW-1185">Reference proteome</keyword>
<evidence type="ECO:0000256" key="6">
    <source>
        <dbReference type="ARBA" id="ARBA00022989"/>
    </source>
</evidence>
<feature type="transmembrane region" description="Helical" evidence="8">
    <location>
        <begin position="289"/>
        <end position="308"/>
    </location>
</feature>
<dbReference type="GO" id="GO:0005886">
    <property type="term" value="C:plasma membrane"/>
    <property type="evidence" value="ECO:0007669"/>
    <property type="project" value="UniProtKB-SubCell"/>
</dbReference>
<feature type="transmembrane region" description="Helical" evidence="8">
    <location>
        <begin position="320"/>
        <end position="344"/>
    </location>
</feature>
<evidence type="ECO:0000313" key="9">
    <source>
        <dbReference type="EMBL" id="KAH7030563.1"/>
    </source>
</evidence>
<keyword evidence="4" id="KW-0997">Cell inner membrane</keyword>
<evidence type="ECO:0000256" key="1">
    <source>
        <dbReference type="ARBA" id="ARBA00004429"/>
    </source>
</evidence>
<reference evidence="9" key="1">
    <citation type="journal article" date="2021" name="Nat. Commun.">
        <title>Genetic determinants of endophytism in the Arabidopsis root mycobiome.</title>
        <authorList>
            <person name="Mesny F."/>
            <person name="Miyauchi S."/>
            <person name="Thiergart T."/>
            <person name="Pickel B."/>
            <person name="Atanasova L."/>
            <person name="Karlsson M."/>
            <person name="Huettel B."/>
            <person name="Barry K.W."/>
            <person name="Haridas S."/>
            <person name="Chen C."/>
            <person name="Bauer D."/>
            <person name="Andreopoulos W."/>
            <person name="Pangilinan J."/>
            <person name="LaButti K."/>
            <person name="Riley R."/>
            <person name="Lipzen A."/>
            <person name="Clum A."/>
            <person name="Drula E."/>
            <person name="Henrissat B."/>
            <person name="Kohler A."/>
            <person name="Grigoriev I.V."/>
            <person name="Martin F.M."/>
            <person name="Hacquard S."/>
        </authorList>
    </citation>
    <scope>NUCLEOTIDE SEQUENCE</scope>
    <source>
        <strain evidence="9">MPI-CAGE-CH-0230</strain>
    </source>
</reference>
<accession>A0A9P8Y6G1</accession>
<evidence type="ECO:0000256" key="3">
    <source>
        <dbReference type="ARBA" id="ARBA00022475"/>
    </source>
</evidence>
<evidence type="ECO:0000256" key="8">
    <source>
        <dbReference type="SAM" id="Phobius"/>
    </source>
</evidence>
<dbReference type="Proteomes" id="UP000756346">
    <property type="component" value="Unassembled WGS sequence"/>
</dbReference>
<dbReference type="OrthoDB" id="10254418at2759"/>
<feature type="transmembrane region" description="Helical" evidence="8">
    <location>
        <begin position="39"/>
        <end position="57"/>
    </location>
</feature>
<feature type="transmembrane region" description="Helical" evidence="8">
    <location>
        <begin position="163"/>
        <end position="187"/>
    </location>
</feature>
<evidence type="ECO:0000256" key="7">
    <source>
        <dbReference type="ARBA" id="ARBA00023136"/>
    </source>
</evidence>
<proteinExistence type="predicted"/>
<evidence type="ECO:0008006" key="11">
    <source>
        <dbReference type="Google" id="ProtNLM"/>
    </source>
</evidence>
<keyword evidence="3" id="KW-1003">Cell membrane</keyword>
<feature type="transmembrane region" description="Helical" evidence="8">
    <location>
        <begin position="248"/>
        <end position="269"/>
    </location>
</feature>
<name>A0A9P8Y6G1_9PEZI</name>
<dbReference type="RefSeq" id="XP_046012243.1">
    <property type="nucleotide sequence ID" value="XM_046153800.1"/>
</dbReference>
<evidence type="ECO:0000256" key="2">
    <source>
        <dbReference type="ARBA" id="ARBA00022448"/>
    </source>
</evidence>
<feature type="transmembrane region" description="Helical" evidence="8">
    <location>
        <begin position="6"/>
        <end position="27"/>
    </location>
</feature>
<dbReference type="PANTHER" id="PTHR30574:SF1">
    <property type="entry name" value="SULPHUR TRANSPORT DOMAIN-CONTAINING PROTEIN"/>
    <property type="match status" value="1"/>
</dbReference>
<evidence type="ECO:0000256" key="5">
    <source>
        <dbReference type="ARBA" id="ARBA00022692"/>
    </source>
</evidence>
<dbReference type="PANTHER" id="PTHR30574">
    <property type="entry name" value="INNER MEMBRANE PROTEIN YEDE"/>
    <property type="match status" value="1"/>
</dbReference>
<dbReference type="InterPro" id="IPR007272">
    <property type="entry name" value="Sulf_transp_TsuA/YedE"/>
</dbReference>
<evidence type="ECO:0000256" key="4">
    <source>
        <dbReference type="ARBA" id="ARBA00022519"/>
    </source>
</evidence>
<dbReference type="Pfam" id="PF04143">
    <property type="entry name" value="Sulf_transp"/>
    <property type="match status" value="1"/>
</dbReference>
<keyword evidence="6 8" id="KW-1133">Transmembrane helix</keyword>
<evidence type="ECO:0000313" key="10">
    <source>
        <dbReference type="Proteomes" id="UP000756346"/>
    </source>
</evidence>
<keyword evidence="7 8" id="KW-0472">Membrane</keyword>
<gene>
    <name evidence="9" type="ORF">B0I36DRAFT_322055</name>
</gene>
<feature type="transmembrane region" description="Helical" evidence="8">
    <location>
        <begin position="90"/>
        <end position="112"/>
    </location>
</feature>
<comment type="caution">
    <text evidence="9">The sequence shown here is derived from an EMBL/GenBank/DDBJ whole genome shotgun (WGS) entry which is preliminary data.</text>
</comment>
<protein>
    <recommendedName>
        <fullName evidence="11">Sulphur transport domain-containing protein</fullName>
    </recommendedName>
</protein>